<feature type="region of interest" description="Disordered" evidence="1">
    <location>
        <begin position="80"/>
        <end position="100"/>
    </location>
</feature>
<evidence type="ECO:0000313" key="3">
    <source>
        <dbReference type="EMBL" id="EHJ05715.1"/>
    </source>
</evidence>
<dbReference type="InterPro" id="IPR025746">
    <property type="entry name" value="PilX_N_dom"/>
</dbReference>
<dbReference type="EMBL" id="AGTR01000015">
    <property type="protein sequence ID" value="EHJ05715.1"/>
    <property type="molecule type" value="Genomic_DNA"/>
</dbReference>
<sequence>MPKNTQKGAVLLVSLVILLVLSLLAISGMQGSVMQERMASAQRDGMLALEIAERAMVEAEAALDGLADLDDFGSTTGFYESAPGSSASPPSPFAATTWSKSGETGDPVNAIEASAVNGISALYFYDYKGKVTLDAEAQLPRDLSQYGAAGPTEFDYARIVVRAPGPSGTSARLLEGFYIFQPGGLAGGNE</sequence>
<keyword evidence="4" id="KW-1185">Reference proteome</keyword>
<reference evidence="3 4" key="1">
    <citation type="journal article" date="2012" name="J. Bacteriol.">
        <title>Genome sequence of deep-sea manganese-oxidizing bacterium Marinobacter manganoxydans MnI7-9.</title>
        <authorList>
            <person name="Wang H."/>
            <person name="Li H."/>
            <person name="Shao Z."/>
            <person name="Liao S."/>
            <person name="Johnstone L."/>
            <person name="Rensing C."/>
            <person name="Wang G."/>
        </authorList>
    </citation>
    <scope>NUCLEOTIDE SEQUENCE [LARGE SCALE GENOMIC DNA]</scope>
    <source>
        <strain evidence="3 4">MnI7-9</strain>
    </source>
</reference>
<organism evidence="3 4">
    <name type="scientific">Marinobacter manganoxydans MnI7-9</name>
    <dbReference type="NCBI Taxonomy" id="1094979"/>
    <lineage>
        <taxon>Bacteria</taxon>
        <taxon>Pseudomonadati</taxon>
        <taxon>Pseudomonadota</taxon>
        <taxon>Gammaproteobacteria</taxon>
        <taxon>Pseudomonadales</taxon>
        <taxon>Marinobacteraceae</taxon>
        <taxon>Marinobacter</taxon>
    </lineage>
</organism>
<feature type="domain" description="Type 4 fimbrial biogenesis protein PilX N-terminal" evidence="2">
    <location>
        <begin position="7"/>
        <end position="53"/>
    </location>
</feature>
<name>G6YPT9_9GAMM</name>
<evidence type="ECO:0000259" key="2">
    <source>
        <dbReference type="Pfam" id="PF14341"/>
    </source>
</evidence>
<dbReference type="Pfam" id="PF14341">
    <property type="entry name" value="PilX_N"/>
    <property type="match status" value="1"/>
</dbReference>
<accession>G6YPT9</accession>
<gene>
    <name evidence="3" type="ORF">KYE_04271</name>
</gene>
<proteinExistence type="predicted"/>
<dbReference type="RefSeq" id="WP_008170718.1">
    <property type="nucleotide sequence ID" value="NZ_AGTR01000015.1"/>
</dbReference>
<dbReference type="AlphaFoldDB" id="G6YPT9"/>
<protein>
    <recommendedName>
        <fullName evidence="2">Type 4 fimbrial biogenesis protein PilX N-terminal domain-containing protein</fullName>
    </recommendedName>
</protein>
<evidence type="ECO:0000313" key="4">
    <source>
        <dbReference type="Proteomes" id="UP000003208"/>
    </source>
</evidence>
<dbReference type="Proteomes" id="UP000003208">
    <property type="component" value="Unassembled WGS sequence"/>
</dbReference>
<evidence type="ECO:0000256" key="1">
    <source>
        <dbReference type="SAM" id="MobiDB-lite"/>
    </source>
</evidence>